<sequence length="605" mass="69568">MTLPWVPHEKRRASEDKSNAPKRKRVDQDTRSGVAGPRAAPRVMARTRQEQRQHQYIRRHRRNMAIRNPVRNPDFRPPRPTRLGCFPEVSRHSVASLCRNPADGQVGTEAGYNLAKMSDFKPGMSVQEKLILGVRAGLQRRDEYRAKVEQDPDRLRHESRNDIMALGGIDMTDRALAMPKSLRQNEVIDAAEAEKWRFGFTSREITLPDKSPDYGKEWWGMYSAYIRARSMFVQGASRRLTAVARPYSKTIHSIPGVIARRRADQIMNIEWQPNYHGMSMNMSFSAFQARSMELNGYRRRSIQYVHFQRENNRQEWLPGPLLDADTGNDDDSSFTTEMFFKHDRKNELSLIDLDITDINGVRRRWLCIEITKPLAQVNGPAPIELTPMPQSFIKIAMPVDKLPVVVDPSKPLPIMEEQSDKMEPPQLSDFDKLTIGRADLGLKDVKMRLKISRDGVPIFVTGSKKGHMPDGSSRDDFLCASDVDGLPWKETDRRVSKNTLLLRKAEFWDRFNLAAAIDKARWDSLQDAMARDECIVDITFEGEWQVFAPVVQASQSRWTPSQLESLQSRNNIRPQGLNRRLYNRHQGNAAPSKSSRLRNEVHWQD</sequence>
<comment type="caution">
    <text evidence="2">The sequence shown here is derived from an EMBL/GenBank/DDBJ whole genome shotgun (WGS) entry which is preliminary data.</text>
</comment>
<gene>
    <name evidence="2" type="ORF">CFIO01_07867</name>
</gene>
<name>A0A010Q7M3_9PEZI</name>
<keyword evidence="3" id="KW-1185">Reference proteome</keyword>
<proteinExistence type="predicted"/>
<feature type="region of interest" description="Disordered" evidence="1">
    <location>
        <begin position="577"/>
        <end position="605"/>
    </location>
</feature>
<dbReference type="AlphaFoldDB" id="A0A010Q7M3"/>
<dbReference type="KEGG" id="cfj:CFIO01_07867"/>
<evidence type="ECO:0000313" key="2">
    <source>
        <dbReference type="EMBL" id="EXF75832.1"/>
    </source>
</evidence>
<feature type="compositionally biased region" description="Polar residues" evidence="1">
    <location>
        <begin position="585"/>
        <end position="594"/>
    </location>
</feature>
<dbReference type="eggNOG" id="ENOG502TDDG">
    <property type="taxonomic scope" value="Eukaryota"/>
</dbReference>
<feature type="region of interest" description="Disordered" evidence="1">
    <location>
        <begin position="1"/>
        <end position="52"/>
    </location>
</feature>
<organism evidence="2 3">
    <name type="scientific">Colletotrichum fioriniae PJ7</name>
    <dbReference type="NCBI Taxonomy" id="1445577"/>
    <lineage>
        <taxon>Eukaryota</taxon>
        <taxon>Fungi</taxon>
        <taxon>Dikarya</taxon>
        <taxon>Ascomycota</taxon>
        <taxon>Pezizomycotina</taxon>
        <taxon>Sordariomycetes</taxon>
        <taxon>Hypocreomycetidae</taxon>
        <taxon>Glomerellales</taxon>
        <taxon>Glomerellaceae</taxon>
        <taxon>Colletotrichum</taxon>
        <taxon>Colletotrichum acutatum species complex</taxon>
    </lineage>
</organism>
<dbReference type="Proteomes" id="UP000020467">
    <property type="component" value="Unassembled WGS sequence"/>
</dbReference>
<dbReference type="EMBL" id="JARH01000877">
    <property type="protein sequence ID" value="EXF75832.1"/>
    <property type="molecule type" value="Genomic_DNA"/>
</dbReference>
<reference evidence="2 3" key="1">
    <citation type="submission" date="2014-02" db="EMBL/GenBank/DDBJ databases">
        <title>The genome sequence of Colletotrichum fioriniae PJ7.</title>
        <authorList>
            <person name="Baroncelli R."/>
            <person name="Thon M.R."/>
        </authorList>
    </citation>
    <scope>NUCLEOTIDE SEQUENCE [LARGE SCALE GENOMIC DNA]</scope>
    <source>
        <strain evidence="2 3">PJ7</strain>
    </source>
</reference>
<evidence type="ECO:0000313" key="3">
    <source>
        <dbReference type="Proteomes" id="UP000020467"/>
    </source>
</evidence>
<evidence type="ECO:0000256" key="1">
    <source>
        <dbReference type="SAM" id="MobiDB-lite"/>
    </source>
</evidence>
<accession>A0A010Q7M3</accession>
<dbReference type="HOGENOM" id="CLU_034387_0_0_1"/>
<dbReference type="OrthoDB" id="4814600at2759"/>
<protein>
    <submittedName>
        <fullName evidence="2">Uncharacterized protein</fullName>
    </submittedName>
</protein>
<dbReference type="STRING" id="1445577.A0A010Q7M3"/>